<gene>
    <name evidence="1" type="ORF">D779_3011</name>
</gene>
<protein>
    <submittedName>
        <fullName evidence="1">Uncharacterized protein</fullName>
    </submittedName>
</protein>
<accession>W9V3Y8</accession>
<comment type="caution">
    <text evidence="1">The sequence shown here is derived from an EMBL/GenBank/DDBJ whole genome shotgun (WGS) entry which is preliminary data.</text>
</comment>
<dbReference type="EMBL" id="AONC01000049">
    <property type="protein sequence ID" value="EXJ14049.1"/>
    <property type="molecule type" value="Genomic_DNA"/>
</dbReference>
<dbReference type="eggNOG" id="ENOG5032GXW">
    <property type="taxonomic scope" value="Bacteria"/>
</dbReference>
<reference evidence="1 2" key="1">
    <citation type="submission" date="2012-11" db="EMBL/GenBank/DDBJ databases">
        <title>Genome assembly of Thiorhodococcus sp. AK35.</title>
        <authorList>
            <person name="Nupur N."/>
            <person name="Khatri I."/>
            <person name="Subramanian S."/>
            <person name="Pinnaka A."/>
        </authorList>
    </citation>
    <scope>NUCLEOTIDE SEQUENCE [LARGE SCALE GENOMIC DNA]</scope>
    <source>
        <strain evidence="1 2">AK35</strain>
    </source>
</reference>
<dbReference type="AlphaFoldDB" id="W9V3Y8"/>
<dbReference type="RefSeq" id="WP_043755768.1">
    <property type="nucleotide sequence ID" value="NZ_AONC01000049.1"/>
</dbReference>
<evidence type="ECO:0000313" key="1">
    <source>
        <dbReference type="EMBL" id="EXJ14049.1"/>
    </source>
</evidence>
<organism evidence="1 2">
    <name type="scientific">Imhoffiella purpurea</name>
    <dbReference type="NCBI Taxonomy" id="1249627"/>
    <lineage>
        <taxon>Bacteria</taxon>
        <taxon>Pseudomonadati</taxon>
        <taxon>Pseudomonadota</taxon>
        <taxon>Gammaproteobacteria</taxon>
        <taxon>Chromatiales</taxon>
        <taxon>Chromatiaceae</taxon>
        <taxon>Imhoffiella</taxon>
    </lineage>
</organism>
<keyword evidence="2" id="KW-1185">Reference proteome</keyword>
<proteinExistence type="predicted"/>
<sequence>MSDAPFDLVDAKDDFTDTDWYHTCRETQTPYVVVRSGETSADVLWDYVTLPPCCDARLRGDFQALERDVRAIFERFAQPESYLRVKPTLICFDRLTFDHAKSAATELYRLIAGYLPRPYIARPVAIHADSPIAQPAQNAYERSRFWMDEGETAGRA</sequence>
<evidence type="ECO:0000313" key="2">
    <source>
        <dbReference type="Proteomes" id="UP000019460"/>
    </source>
</evidence>
<dbReference type="Proteomes" id="UP000019460">
    <property type="component" value="Unassembled WGS sequence"/>
</dbReference>
<name>W9V3Y8_9GAMM</name>